<dbReference type="Proteomes" id="UP001596417">
    <property type="component" value="Unassembled WGS sequence"/>
</dbReference>
<protein>
    <submittedName>
        <fullName evidence="1">Uncharacterized protein</fullName>
    </submittedName>
</protein>
<organism evidence="1 2">
    <name type="scientific">Halocatena marina</name>
    <dbReference type="NCBI Taxonomy" id="2934937"/>
    <lineage>
        <taxon>Archaea</taxon>
        <taxon>Methanobacteriati</taxon>
        <taxon>Methanobacteriota</taxon>
        <taxon>Stenosarchaea group</taxon>
        <taxon>Halobacteria</taxon>
        <taxon>Halobacteriales</taxon>
        <taxon>Natronomonadaceae</taxon>
        <taxon>Halocatena</taxon>
    </lineage>
</organism>
<gene>
    <name evidence="1" type="ORF">ACFQL7_27660</name>
</gene>
<evidence type="ECO:0000313" key="1">
    <source>
        <dbReference type="EMBL" id="MFC7193189.1"/>
    </source>
</evidence>
<dbReference type="EMBL" id="JBHTAX010000007">
    <property type="protein sequence ID" value="MFC7193189.1"/>
    <property type="molecule type" value="Genomic_DNA"/>
</dbReference>
<dbReference type="PROSITE" id="PS51318">
    <property type="entry name" value="TAT"/>
    <property type="match status" value="1"/>
</dbReference>
<dbReference type="InterPro" id="IPR006311">
    <property type="entry name" value="TAT_signal"/>
</dbReference>
<comment type="caution">
    <text evidence="1">The sequence shown here is derived from an EMBL/GenBank/DDBJ whole genome shotgun (WGS) entry which is preliminary data.</text>
</comment>
<dbReference type="RefSeq" id="WP_390207025.1">
    <property type="nucleotide sequence ID" value="NZ_JBHTAX010000007.1"/>
</dbReference>
<dbReference type="AlphaFoldDB" id="A0ABD5YYC7"/>
<keyword evidence="2" id="KW-1185">Reference proteome</keyword>
<reference evidence="1 2" key="1">
    <citation type="journal article" date="2019" name="Int. J. Syst. Evol. Microbiol.">
        <title>The Global Catalogue of Microorganisms (GCM) 10K type strain sequencing project: providing services to taxonomists for standard genome sequencing and annotation.</title>
        <authorList>
            <consortium name="The Broad Institute Genomics Platform"/>
            <consortium name="The Broad Institute Genome Sequencing Center for Infectious Disease"/>
            <person name="Wu L."/>
            <person name="Ma J."/>
        </authorList>
    </citation>
    <scope>NUCLEOTIDE SEQUENCE [LARGE SCALE GENOMIC DNA]</scope>
    <source>
        <strain evidence="1 2">RDMS1</strain>
    </source>
</reference>
<sequence>MVQNTRRNVLKTIGGTFAGAIGLTVIASRARAAKSHAVEVFPASDGDAGSYEIIIPDPNPNFMNLESGDSVDRQPGRDRTIWSGFVQDGVVTIGSDDAEYNNVSGRLTNSDITINSGNLKVKKDGSLIYP</sequence>
<name>A0ABD5YYC7_9EURY</name>
<evidence type="ECO:0000313" key="2">
    <source>
        <dbReference type="Proteomes" id="UP001596417"/>
    </source>
</evidence>
<accession>A0ABD5YYC7</accession>
<proteinExistence type="predicted"/>